<dbReference type="EMBL" id="CP045350">
    <property type="protein sequence ID" value="QFT25138.1"/>
    <property type="molecule type" value="Genomic_DNA"/>
</dbReference>
<dbReference type="PANTHER" id="PTHR30462:SF3">
    <property type="entry name" value="INTERMEMBRANE TRANSPORT PROTEIN PQIA"/>
    <property type="match status" value="1"/>
</dbReference>
<dbReference type="KEGG" id="vaq:FIV01_01565"/>
<keyword evidence="7 8" id="KW-0472">Membrane</keyword>
<evidence type="ECO:0000256" key="4">
    <source>
        <dbReference type="ARBA" id="ARBA00022519"/>
    </source>
</evidence>
<evidence type="ECO:0000256" key="1">
    <source>
        <dbReference type="ARBA" id="ARBA00004429"/>
    </source>
</evidence>
<comment type="similarity">
    <text evidence="2">Belongs to the PqiA family.</text>
</comment>
<evidence type="ECO:0000256" key="5">
    <source>
        <dbReference type="ARBA" id="ARBA00022692"/>
    </source>
</evidence>
<dbReference type="AlphaFoldDB" id="A0A5P9CFR5"/>
<dbReference type="Pfam" id="PF04403">
    <property type="entry name" value="PqiA"/>
    <property type="match status" value="2"/>
</dbReference>
<dbReference type="PANTHER" id="PTHR30462">
    <property type="entry name" value="INTERMEMBRANE TRANSPORT PROTEIN PQIB-RELATED"/>
    <property type="match status" value="1"/>
</dbReference>
<dbReference type="NCBIfam" id="TIGR00155">
    <property type="entry name" value="pqiA_fam"/>
    <property type="match status" value="1"/>
</dbReference>
<name>A0A5P9CFR5_9VIBR</name>
<dbReference type="InterPro" id="IPR005219">
    <property type="entry name" value="PqiA-like_proteobact"/>
</dbReference>
<evidence type="ECO:0000256" key="6">
    <source>
        <dbReference type="ARBA" id="ARBA00022989"/>
    </source>
</evidence>
<keyword evidence="3" id="KW-1003">Cell membrane</keyword>
<keyword evidence="4" id="KW-0997">Cell inner membrane</keyword>
<dbReference type="InterPro" id="IPR051800">
    <property type="entry name" value="PqiA-PqiB_transport"/>
</dbReference>
<evidence type="ECO:0000313" key="10">
    <source>
        <dbReference type="Proteomes" id="UP000326936"/>
    </source>
</evidence>
<dbReference type="Proteomes" id="UP000326936">
    <property type="component" value="Chromosome"/>
</dbReference>
<feature type="transmembrane region" description="Helical" evidence="8">
    <location>
        <begin position="312"/>
        <end position="340"/>
    </location>
</feature>
<feature type="transmembrane region" description="Helical" evidence="8">
    <location>
        <begin position="361"/>
        <end position="382"/>
    </location>
</feature>
<evidence type="ECO:0000256" key="8">
    <source>
        <dbReference type="SAM" id="Phobius"/>
    </source>
</evidence>
<keyword evidence="5 8" id="KW-0812">Transmembrane</keyword>
<accession>A0A5P9CFR5</accession>
<evidence type="ECO:0000256" key="7">
    <source>
        <dbReference type="ARBA" id="ARBA00023136"/>
    </source>
</evidence>
<organism evidence="9 10">
    <name type="scientific">Vibrio aquimaris</name>
    <dbReference type="NCBI Taxonomy" id="2587862"/>
    <lineage>
        <taxon>Bacteria</taxon>
        <taxon>Pseudomonadati</taxon>
        <taxon>Pseudomonadota</taxon>
        <taxon>Gammaproteobacteria</taxon>
        <taxon>Vibrionales</taxon>
        <taxon>Vibrionaceae</taxon>
        <taxon>Vibrio</taxon>
    </lineage>
</organism>
<feature type="transmembrane region" description="Helical" evidence="8">
    <location>
        <begin position="268"/>
        <end position="292"/>
    </location>
</feature>
<keyword evidence="10" id="KW-1185">Reference proteome</keyword>
<feature type="transmembrane region" description="Helical" evidence="8">
    <location>
        <begin position="176"/>
        <end position="193"/>
    </location>
</feature>
<feature type="transmembrane region" description="Helical" evidence="8">
    <location>
        <begin position="388"/>
        <end position="411"/>
    </location>
</feature>
<feature type="transmembrane region" description="Helical" evidence="8">
    <location>
        <begin position="98"/>
        <end position="125"/>
    </location>
</feature>
<evidence type="ECO:0000256" key="3">
    <source>
        <dbReference type="ARBA" id="ARBA00022475"/>
    </source>
</evidence>
<feature type="transmembrane region" description="Helical" evidence="8">
    <location>
        <begin position="146"/>
        <end position="170"/>
    </location>
</feature>
<gene>
    <name evidence="9" type="primary">pqiA</name>
    <name evidence="9" type="ORF">FIV01_01565</name>
</gene>
<feature type="transmembrane region" description="Helical" evidence="8">
    <location>
        <begin position="53"/>
        <end position="78"/>
    </location>
</feature>
<comment type="subcellular location">
    <subcellularLocation>
        <location evidence="1">Cell inner membrane</location>
        <topology evidence="1">Multi-pass membrane protein</topology>
    </subcellularLocation>
</comment>
<protein>
    <submittedName>
        <fullName evidence="9">Paraquat-inducible protein A</fullName>
    </submittedName>
</protein>
<proteinExistence type="inferred from homology"/>
<keyword evidence="6 8" id="KW-1133">Transmembrane helix</keyword>
<sequence length="429" mass="48099">MVNETSSTMISCEECGLIVEIPPLRGGTKARCPRCNHLLCEHPRSPYQTTISLSIATLIMLVLSISFPFMSFSAQGVLQEIALLDAVTMLKVHENAALAVVLLLTVIILPALYLSCVLVLFLLMLGQGLYRQRKNRLKTAHILARLIFFIKPWIMVDVFLIGILVSLIKIAALADISMGSSFWAFCLYALLLVKSISSIDRNWLWSQLFELNKLTTVKPKIELRNISEGVVDCHMCHQLNRVSESQCIRCSSRLRLVEPLITIQKSSALLLTAMVFYIPANMYPIMYTSFLGASEPSTILGGVILLWEHGSYPIAIVIFVASVLIPLAKMIAMSWLLFSIGKKNSHFDSLRKLKLYRVTEFIGRWSMIDVFVVSVLVALVQLKGLMAIYPGPAAFSFAIVVIFTMLSAMAFDSKLLWRDRQHLEHSKIK</sequence>
<reference evidence="9 10" key="1">
    <citation type="submission" date="2019-10" db="EMBL/GenBank/DDBJ databases">
        <title>Complete genome sequence of Vibrio sp. strain THAF100, isolated from non-filtered water from the water column of tank 6 of a marine aquarium containing stony-coral fragments. Water maintained at 26 degree C.</title>
        <authorList>
            <person name="Ruckert C."/>
            <person name="Franco A."/>
            <person name="Kalinowski J."/>
            <person name="Glaeser S."/>
        </authorList>
    </citation>
    <scope>NUCLEOTIDE SEQUENCE [LARGE SCALE GENOMIC DNA]</scope>
    <source>
        <strain evidence="9 10">THAF100</strain>
    </source>
</reference>
<dbReference type="GO" id="GO:0005886">
    <property type="term" value="C:plasma membrane"/>
    <property type="evidence" value="ECO:0007669"/>
    <property type="project" value="UniProtKB-SubCell"/>
</dbReference>
<evidence type="ECO:0000256" key="2">
    <source>
        <dbReference type="ARBA" id="ARBA00007555"/>
    </source>
</evidence>
<dbReference type="InterPro" id="IPR007498">
    <property type="entry name" value="PqiA-like"/>
</dbReference>
<evidence type="ECO:0000313" key="9">
    <source>
        <dbReference type="EMBL" id="QFT25138.1"/>
    </source>
</evidence>